<evidence type="ECO:0000256" key="7">
    <source>
        <dbReference type="SAM" id="MobiDB-lite"/>
    </source>
</evidence>
<feature type="transmembrane region" description="Helical" evidence="8">
    <location>
        <begin position="241"/>
        <end position="259"/>
    </location>
</feature>
<feature type="region of interest" description="Disordered" evidence="7">
    <location>
        <begin position="142"/>
        <end position="171"/>
    </location>
</feature>
<dbReference type="GO" id="GO:0006897">
    <property type="term" value="P:endocytosis"/>
    <property type="evidence" value="ECO:0007669"/>
    <property type="project" value="TreeGrafter"/>
</dbReference>
<dbReference type="Proteomes" id="UP000580250">
    <property type="component" value="Unassembled WGS sequence"/>
</dbReference>
<name>A0A6V7W298_MELEN</name>
<evidence type="ECO:0000256" key="4">
    <source>
        <dbReference type="ARBA" id="ARBA00022989"/>
    </source>
</evidence>
<evidence type="ECO:0000256" key="6">
    <source>
        <dbReference type="ARBA" id="ARBA00023180"/>
    </source>
</evidence>
<dbReference type="PANTHER" id="PTHR10796">
    <property type="entry name" value="PATCHED-RELATED"/>
    <property type="match status" value="1"/>
</dbReference>
<evidence type="ECO:0000256" key="1">
    <source>
        <dbReference type="ARBA" id="ARBA00004141"/>
    </source>
</evidence>
<reference evidence="10 11" key="1">
    <citation type="submission" date="2020-08" db="EMBL/GenBank/DDBJ databases">
        <authorList>
            <person name="Koutsovoulos G."/>
            <person name="Danchin GJ E."/>
        </authorList>
    </citation>
    <scope>NUCLEOTIDE SEQUENCE [LARGE SCALE GENOMIC DNA]</scope>
</reference>
<protein>
    <recommendedName>
        <fullName evidence="9">SSD domain-containing protein</fullName>
    </recommendedName>
</protein>
<evidence type="ECO:0000256" key="2">
    <source>
        <dbReference type="ARBA" id="ARBA00005585"/>
    </source>
</evidence>
<gene>
    <name evidence="10" type="ORF">MENT_LOCUS33259</name>
</gene>
<keyword evidence="4 8" id="KW-1133">Transmembrane helix</keyword>
<dbReference type="OrthoDB" id="6510177at2759"/>
<evidence type="ECO:0000313" key="10">
    <source>
        <dbReference type="EMBL" id="CAD2181132.1"/>
    </source>
</evidence>
<evidence type="ECO:0000259" key="9">
    <source>
        <dbReference type="PROSITE" id="PS50156"/>
    </source>
</evidence>
<dbReference type="Pfam" id="PF02460">
    <property type="entry name" value="Patched"/>
    <property type="match status" value="1"/>
</dbReference>
<keyword evidence="6" id="KW-0325">Glycoprotein</keyword>
<keyword evidence="3 8" id="KW-0812">Transmembrane</keyword>
<comment type="similarity">
    <text evidence="2">Belongs to the patched family.</text>
</comment>
<evidence type="ECO:0000313" key="11">
    <source>
        <dbReference type="Proteomes" id="UP000580250"/>
    </source>
</evidence>
<dbReference type="GO" id="GO:0005886">
    <property type="term" value="C:plasma membrane"/>
    <property type="evidence" value="ECO:0007669"/>
    <property type="project" value="TreeGrafter"/>
</dbReference>
<evidence type="ECO:0000256" key="8">
    <source>
        <dbReference type="SAM" id="Phobius"/>
    </source>
</evidence>
<organism evidence="10 11">
    <name type="scientific">Meloidogyne enterolobii</name>
    <name type="common">Root-knot nematode worm</name>
    <name type="synonym">Meloidogyne mayaguensis</name>
    <dbReference type="NCBI Taxonomy" id="390850"/>
    <lineage>
        <taxon>Eukaryota</taxon>
        <taxon>Metazoa</taxon>
        <taxon>Ecdysozoa</taxon>
        <taxon>Nematoda</taxon>
        <taxon>Chromadorea</taxon>
        <taxon>Rhabditida</taxon>
        <taxon>Tylenchina</taxon>
        <taxon>Tylenchomorpha</taxon>
        <taxon>Tylenchoidea</taxon>
        <taxon>Meloidogynidae</taxon>
        <taxon>Meloidogyninae</taxon>
        <taxon>Meloidogyne</taxon>
    </lineage>
</organism>
<feature type="compositionally biased region" description="Basic and acidic residues" evidence="7">
    <location>
        <begin position="147"/>
        <end position="162"/>
    </location>
</feature>
<dbReference type="EMBL" id="CAJEWN010000392">
    <property type="protein sequence ID" value="CAD2181132.1"/>
    <property type="molecule type" value="Genomic_DNA"/>
</dbReference>
<dbReference type="InterPro" id="IPR051697">
    <property type="entry name" value="Patched_domain-protein"/>
</dbReference>
<dbReference type="AlphaFoldDB" id="A0A6V7W298"/>
<proteinExistence type="inferred from homology"/>
<comment type="caution">
    <text evidence="10">The sequence shown here is derived from an EMBL/GenBank/DDBJ whole genome shotgun (WGS) entry which is preliminary data.</text>
</comment>
<evidence type="ECO:0000256" key="3">
    <source>
        <dbReference type="ARBA" id="ARBA00022692"/>
    </source>
</evidence>
<feature type="domain" description="SSD" evidence="9">
    <location>
        <begin position="1"/>
        <end position="123"/>
    </location>
</feature>
<dbReference type="Gene3D" id="1.20.1640.10">
    <property type="entry name" value="Multidrug efflux transporter AcrB transmembrane domain"/>
    <property type="match status" value="1"/>
</dbReference>
<comment type="subcellular location">
    <subcellularLocation>
        <location evidence="1">Membrane</location>
        <topology evidence="1">Multi-pass membrane protein</topology>
    </subcellularLocation>
</comment>
<dbReference type="InterPro" id="IPR003392">
    <property type="entry name" value="PTHD_SSD"/>
</dbReference>
<dbReference type="PANTHER" id="PTHR10796:SF91">
    <property type="entry name" value="SSD DOMAIN-CONTAINING PROTEIN"/>
    <property type="match status" value="1"/>
</dbReference>
<evidence type="ECO:0000256" key="5">
    <source>
        <dbReference type="ARBA" id="ARBA00023136"/>
    </source>
</evidence>
<sequence>MAIISGIGLLLWCGAFFAEITLVAPFLVLSIGVDDMFIVVAAWHNTENKFPAKDSTSLKERMVEAMSESSVAIFITSITDVISFAVGSTTDILAVKGFCMMTSACMLFTFIYQITFFAGLMVISAKLQMNERNACCPCISVSEDDEDSKKTSKSVEEPKLEEEKEADEGIGEEVVESGGLNKLNNKLNIMTSSASFSSEFSISTSLSVENKINNTKPKNTPMCNFFRNFYVDFILDKRTKFAVLIIFLIYLVLSIYGIVTMQQGLDYEKLLIKSDPLMRTMKMEIDLFHGGDQIEIAIVLAPNMSLKIERERINKLVEEFENIPYCIGKNGTEFWLREYIKYAEQTGAFLIENDNWSWNRGVYEWSRLFAFYKLWSQDFVWENDQITPTDNWDPLEMRSFRFRIGVTNFNNANDLVLVTQMLREVASRHKDLQVYTFQHGRAIADQLNVLLPFTLRNDLIAMACMVVISLLCIPNPICTIWIMSAMFSIEIGLRGFLGIKK</sequence>
<dbReference type="InterPro" id="IPR000731">
    <property type="entry name" value="SSD"/>
</dbReference>
<dbReference type="GO" id="GO:0018996">
    <property type="term" value="P:molting cycle, collagen and cuticulin-based cuticle"/>
    <property type="evidence" value="ECO:0007669"/>
    <property type="project" value="TreeGrafter"/>
</dbReference>
<dbReference type="SUPFAM" id="SSF82866">
    <property type="entry name" value="Multidrug efflux transporter AcrB transmembrane domain"/>
    <property type="match status" value="1"/>
</dbReference>
<accession>A0A6V7W298</accession>
<feature type="transmembrane region" description="Helical" evidence="8">
    <location>
        <begin position="459"/>
        <end position="484"/>
    </location>
</feature>
<feature type="transmembrane region" description="Helical" evidence="8">
    <location>
        <begin position="92"/>
        <end position="123"/>
    </location>
</feature>
<dbReference type="PROSITE" id="PS50156">
    <property type="entry name" value="SSD"/>
    <property type="match status" value="1"/>
</dbReference>
<keyword evidence="5 8" id="KW-0472">Membrane</keyword>
<dbReference type="GO" id="GO:0030659">
    <property type="term" value="C:cytoplasmic vesicle membrane"/>
    <property type="evidence" value="ECO:0007669"/>
    <property type="project" value="TreeGrafter"/>
</dbReference>